<dbReference type="Gene3D" id="1.20.1280.50">
    <property type="match status" value="1"/>
</dbReference>
<dbReference type="Pfam" id="PF12937">
    <property type="entry name" value="F-box-like"/>
    <property type="match status" value="1"/>
</dbReference>
<dbReference type="SUPFAM" id="SSF52047">
    <property type="entry name" value="RNI-like"/>
    <property type="match status" value="1"/>
</dbReference>
<proteinExistence type="predicted"/>
<dbReference type="FunFam" id="1.20.1280.50:FF:000037">
    <property type="entry name" value="F-box protein SKIP19"/>
    <property type="match status" value="1"/>
</dbReference>
<sequence length="333" mass="37535">MSSSSSSSIRHRRPSLVEHELPPEAGKGDEQEETRDWAELPLDALLAVLGRLDGVDILLGAGLVCRPWRRAARGEPELWRRIHIRRHAKLVVADRIEAAMRAAVRRSDRRPVRGFPGRRRGRRPVRLFPLPCRRRKKNCRAPQLRSLRLLFTSCHKISKRGLNGAIRKLPMLEELELSLNSSSATGSGFCSFAEACAAAAGPCPLLKRLRLNKHEFHWGSNIGDSEAMEIAKMRGLQTLQLFSNSLGNAGLVAILEGCVGLQSLDIRHCFNVEMNDKMRAKCTRLQTLRLLEDSMDDYELSFGSPVMDPGSPEEEQYWSPGDPDNIFSSWYFR</sequence>
<feature type="compositionally biased region" description="Basic and acidic residues" evidence="1">
    <location>
        <begin position="15"/>
        <end position="33"/>
    </location>
</feature>
<gene>
    <name evidence="3" type="ORF">URODEC1_LOCUS68700</name>
</gene>
<dbReference type="AlphaFoldDB" id="A0ABC9BUJ0"/>
<reference evidence="4" key="1">
    <citation type="submission" date="2024-06" db="EMBL/GenBank/DDBJ databases">
        <authorList>
            <person name="Ryan C."/>
        </authorList>
    </citation>
    <scope>NUCLEOTIDE SEQUENCE [LARGE SCALE GENOMIC DNA]</scope>
</reference>
<dbReference type="Proteomes" id="UP001497457">
    <property type="component" value="Chromosome 27b"/>
</dbReference>
<keyword evidence="4" id="KW-1185">Reference proteome</keyword>
<dbReference type="PROSITE" id="PS50181">
    <property type="entry name" value="FBOX"/>
    <property type="match status" value="1"/>
</dbReference>
<organism evidence="3 4">
    <name type="scientific">Urochloa decumbens</name>
    <dbReference type="NCBI Taxonomy" id="240449"/>
    <lineage>
        <taxon>Eukaryota</taxon>
        <taxon>Viridiplantae</taxon>
        <taxon>Streptophyta</taxon>
        <taxon>Embryophyta</taxon>
        <taxon>Tracheophyta</taxon>
        <taxon>Spermatophyta</taxon>
        <taxon>Magnoliopsida</taxon>
        <taxon>Liliopsida</taxon>
        <taxon>Poales</taxon>
        <taxon>Poaceae</taxon>
        <taxon>PACMAD clade</taxon>
        <taxon>Panicoideae</taxon>
        <taxon>Panicodae</taxon>
        <taxon>Paniceae</taxon>
        <taxon>Melinidinae</taxon>
        <taxon>Urochloa</taxon>
    </lineage>
</organism>
<name>A0ABC9BUJ0_9POAL</name>
<evidence type="ECO:0000256" key="1">
    <source>
        <dbReference type="SAM" id="MobiDB-lite"/>
    </source>
</evidence>
<feature type="domain" description="F-box" evidence="2">
    <location>
        <begin position="34"/>
        <end position="82"/>
    </location>
</feature>
<dbReference type="SUPFAM" id="SSF81383">
    <property type="entry name" value="F-box domain"/>
    <property type="match status" value="1"/>
</dbReference>
<feature type="region of interest" description="Disordered" evidence="1">
    <location>
        <begin position="1"/>
        <end position="33"/>
    </location>
</feature>
<dbReference type="Gene3D" id="3.80.10.10">
    <property type="entry name" value="Ribonuclease Inhibitor"/>
    <property type="match status" value="1"/>
</dbReference>
<protein>
    <recommendedName>
        <fullName evidence="2">F-box domain-containing protein</fullName>
    </recommendedName>
</protein>
<dbReference type="EMBL" id="OZ075137">
    <property type="protein sequence ID" value="CAL5007856.1"/>
    <property type="molecule type" value="Genomic_DNA"/>
</dbReference>
<dbReference type="InterPro" id="IPR001810">
    <property type="entry name" value="F-box_dom"/>
</dbReference>
<evidence type="ECO:0000313" key="4">
    <source>
        <dbReference type="Proteomes" id="UP001497457"/>
    </source>
</evidence>
<dbReference type="PANTHER" id="PTHR38926">
    <property type="entry name" value="F-BOX DOMAIN CONTAINING PROTEIN, EXPRESSED"/>
    <property type="match status" value="1"/>
</dbReference>
<reference evidence="3 4" key="2">
    <citation type="submission" date="2024-10" db="EMBL/GenBank/DDBJ databases">
        <authorList>
            <person name="Ryan C."/>
        </authorList>
    </citation>
    <scope>NUCLEOTIDE SEQUENCE [LARGE SCALE GENOMIC DNA]</scope>
</reference>
<dbReference type="InterPro" id="IPR036047">
    <property type="entry name" value="F-box-like_dom_sf"/>
</dbReference>
<dbReference type="InterPro" id="IPR032675">
    <property type="entry name" value="LRR_dom_sf"/>
</dbReference>
<evidence type="ECO:0000259" key="2">
    <source>
        <dbReference type="PROSITE" id="PS50181"/>
    </source>
</evidence>
<accession>A0ABC9BUJ0</accession>
<evidence type="ECO:0000313" key="3">
    <source>
        <dbReference type="EMBL" id="CAL5007856.1"/>
    </source>
</evidence>
<dbReference type="PANTHER" id="PTHR38926:SF28">
    <property type="entry name" value="F-BOX PROTEIN SKIP19"/>
    <property type="match status" value="1"/>
</dbReference>